<dbReference type="InterPro" id="IPR043519">
    <property type="entry name" value="NT_sf"/>
</dbReference>
<dbReference type="EMBL" id="LSEF01000013">
    <property type="protein sequence ID" value="OAF19862.1"/>
    <property type="molecule type" value="Genomic_DNA"/>
</dbReference>
<keyword evidence="3" id="KW-1185">Reference proteome</keyword>
<dbReference type="InterPro" id="IPR007685">
    <property type="entry name" value="RelA_SpoT"/>
</dbReference>
<evidence type="ECO:0000313" key="3">
    <source>
        <dbReference type="Proteomes" id="UP000077173"/>
    </source>
</evidence>
<protein>
    <recommendedName>
        <fullName evidence="1">RelA/SpoT domain-containing protein</fullName>
    </recommendedName>
</protein>
<dbReference type="CDD" id="cd05399">
    <property type="entry name" value="NT_Rel-Spo_like"/>
    <property type="match status" value="1"/>
</dbReference>
<reference evidence="2 3" key="1">
    <citation type="submission" date="2016-02" db="EMBL/GenBank/DDBJ databases">
        <title>Draft genome sequence of the strain BR 10247T Bradyrhizobium neotropicale isolated from nodules of Centrolobium paraense.</title>
        <authorList>
            <person name="Simoes-Araujo J.L."/>
            <person name="Barauna A.C."/>
            <person name="Silva K."/>
            <person name="Zilli J.E."/>
        </authorList>
    </citation>
    <scope>NUCLEOTIDE SEQUENCE [LARGE SCALE GENOMIC DNA]</scope>
    <source>
        <strain evidence="2 3">BR 10247</strain>
    </source>
</reference>
<dbReference type="PANTHER" id="PTHR41773:SF1">
    <property type="entry name" value="RELA_SPOT DOMAIN-CONTAINING PROTEIN"/>
    <property type="match status" value="1"/>
</dbReference>
<organism evidence="2 3">
    <name type="scientific">Bradyrhizobium neotropicale</name>
    <dbReference type="NCBI Taxonomy" id="1497615"/>
    <lineage>
        <taxon>Bacteria</taxon>
        <taxon>Pseudomonadati</taxon>
        <taxon>Pseudomonadota</taxon>
        <taxon>Alphaproteobacteria</taxon>
        <taxon>Hyphomicrobiales</taxon>
        <taxon>Nitrobacteraceae</taxon>
        <taxon>Bradyrhizobium</taxon>
    </lineage>
</organism>
<dbReference type="SUPFAM" id="SSF81301">
    <property type="entry name" value="Nucleotidyltransferase"/>
    <property type="match status" value="1"/>
</dbReference>
<accession>A0A176ZIY1</accession>
<dbReference type="Pfam" id="PF04607">
    <property type="entry name" value="RelA_SpoT"/>
    <property type="match status" value="1"/>
</dbReference>
<dbReference type="Proteomes" id="UP000077173">
    <property type="component" value="Unassembled WGS sequence"/>
</dbReference>
<name>A0A176ZIY1_9BRAD</name>
<gene>
    <name evidence="2" type="ORF">AXW67_01480</name>
</gene>
<sequence>MNAESWQKSMAGSNRTWIEETLSQHRRLTPAVVRLLENILDRSSIEYLSISGRTKELSSTEEKIRRKKYAQPELQLTDLSGIRVITFLETQVKEISDIIRATFDIDDKHSFDRASILGDDRMGYRSTHFVCTLGPSRKGLLEYEALSELKFEIQVRTVLQHAWAELAHDRSFKLGTGLPAKIQRKLNLYSGMLEIVDGAFDEIARDVDAYKSEIATKTASQLSDTELNSLTLQPYLEQLSDQYDLGIIFVEIPDEVLNEFKAFGLNKIGDLKAIANKYVLEQISEHSAGDENAIGFVRTLMMYHDIDRYFTIWKRWEGLDRPTASLLAKRYGSQKFKLLMKEKHIWIEGEEDLGLPQDPLDDEIPW</sequence>
<evidence type="ECO:0000313" key="2">
    <source>
        <dbReference type="EMBL" id="OAF19862.1"/>
    </source>
</evidence>
<dbReference type="Gene3D" id="1.10.287.860">
    <property type="entry name" value="Nucleotidyltransferase"/>
    <property type="match status" value="1"/>
</dbReference>
<dbReference type="GeneID" id="32584993"/>
<dbReference type="SMART" id="SM00954">
    <property type="entry name" value="RelA_SpoT"/>
    <property type="match status" value="1"/>
</dbReference>
<dbReference type="RefSeq" id="WP_063676229.1">
    <property type="nucleotide sequence ID" value="NZ_LSEF01000013.1"/>
</dbReference>
<dbReference type="GO" id="GO:0015969">
    <property type="term" value="P:guanosine tetraphosphate metabolic process"/>
    <property type="evidence" value="ECO:0007669"/>
    <property type="project" value="InterPro"/>
</dbReference>
<evidence type="ECO:0000259" key="1">
    <source>
        <dbReference type="SMART" id="SM00954"/>
    </source>
</evidence>
<comment type="caution">
    <text evidence="2">The sequence shown here is derived from an EMBL/GenBank/DDBJ whole genome shotgun (WGS) entry which is preliminary data.</text>
</comment>
<proteinExistence type="predicted"/>
<dbReference type="Gene3D" id="3.30.460.10">
    <property type="entry name" value="Beta Polymerase, domain 2"/>
    <property type="match status" value="1"/>
</dbReference>
<dbReference type="AlphaFoldDB" id="A0A176ZIY1"/>
<dbReference type="PANTHER" id="PTHR41773">
    <property type="entry name" value="GTP PYROPHOSPHATASE-RELATED"/>
    <property type="match status" value="1"/>
</dbReference>
<feature type="domain" description="RelA/SpoT" evidence="1">
    <location>
        <begin position="52"/>
        <end position="178"/>
    </location>
</feature>